<dbReference type="InterPro" id="IPR015300">
    <property type="entry name" value="DNA-bd_pseudobarrel_sf"/>
</dbReference>
<dbReference type="EC" id="3.1.21.4" evidence="2"/>
<reference evidence="2 3" key="1">
    <citation type="submission" date="2015-09" db="EMBL/GenBank/DDBJ databases">
        <authorList>
            <person name="Jackson K.R."/>
            <person name="Lunt B.L."/>
            <person name="Fisher J.N.B."/>
            <person name="Gardner A.V."/>
            <person name="Bailey M.E."/>
            <person name="Deus L.M."/>
            <person name="Earl A.S."/>
            <person name="Gibby P.D."/>
            <person name="Hartmann K.A."/>
            <person name="Liu J.E."/>
            <person name="Manci A.M."/>
            <person name="Nielsen D.A."/>
            <person name="Solomon M.B."/>
            <person name="Breakwell D.P."/>
            <person name="Burnett S.H."/>
            <person name="Grose J.H."/>
        </authorList>
    </citation>
    <scope>NUCLEOTIDE SEQUENCE [LARGE SCALE GENOMIC DNA]</scope>
    <source>
        <strain evidence="2 3">CECT 7799</strain>
    </source>
</reference>
<accession>A0A0M7B9U7</accession>
<evidence type="ECO:0000313" key="3">
    <source>
        <dbReference type="Proteomes" id="UP000049455"/>
    </source>
</evidence>
<dbReference type="STRING" id="313367.JSE7799_02227"/>
<feature type="domain" description="Restriction endonuclease type II EcoRII N-terminal" evidence="1">
    <location>
        <begin position="8"/>
        <end position="87"/>
    </location>
</feature>
<proteinExistence type="predicted"/>
<organism evidence="2 3">
    <name type="scientific">Jannaschia seosinensis</name>
    <dbReference type="NCBI Taxonomy" id="313367"/>
    <lineage>
        <taxon>Bacteria</taxon>
        <taxon>Pseudomonadati</taxon>
        <taxon>Pseudomonadota</taxon>
        <taxon>Alphaproteobacteria</taxon>
        <taxon>Rhodobacterales</taxon>
        <taxon>Roseobacteraceae</taxon>
        <taxon>Jannaschia</taxon>
    </lineage>
</organism>
<dbReference type="GO" id="GO:0009036">
    <property type="term" value="F:type II site-specific deoxyribonuclease activity"/>
    <property type="evidence" value="ECO:0007669"/>
    <property type="project" value="UniProtKB-EC"/>
</dbReference>
<dbReference type="SUPFAM" id="SSF101936">
    <property type="entry name" value="DNA-binding pseudobarrel domain"/>
    <property type="match status" value="1"/>
</dbReference>
<protein>
    <submittedName>
        <fullName evidence="2">Type-2 restriction enzyme EcoRII</fullName>
        <ecNumber evidence="2">3.1.21.4</ecNumber>
    </submittedName>
</protein>
<dbReference type="EMBL" id="CYPR01000154">
    <property type="protein sequence ID" value="CUH39500.1"/>
    <property type="molecule type" value="Genomic_DNA"/>
</dbReference>
<dbReference type="Gene3D" id="2.40.330.10">
    <property type="entry name" value="DNA-binding pseudobarrel domain"/>
    <property type="match status" value="1"/>
</dbReference>
<keyword evidence="3" id="KW-1185">Reference proteome</keyword>
<sequence>MTFETRSITKVLSANDTGETGGHQAGILVPRERRLLSFFPSLNEKDYNPRAHLKFVDASGLEWEFAFIYYNNKFFGGTRNEYRLTRMTRFIREAGLAADDEVILSRSEADEYSIDFKRKSEARPDERGVLKLGSGWKIVDMEGRR</sequence>
<dbReference type="Pfam" id="PF09217">
    <property type="entry name" value="EcoRII-N"/>
    <property type="match status" value="1"/>
</dbReference>
<name>A0A0M7B9U7_9RHOB</name>
<keyword evidence="2" id="KW-0378">Hydrolase</keyword>
<evidence type="ECO:0000313" key="2">
    <source>
        <dbReference type="EMBL" id="CUH39500.1"/>
    </source>
</evidence>
<dbReference type="Proteomes" id="UP000049455">
    <property type="component" value="Unassembled WGS sequence"/>
</dbReference>
<dbReference type="OrthoDB" id="9797574at2"/>
<dbReference type="RefSeq" id="WP_055663666.1">
    <property type="nucleotide sequence ID" value="NZ_CYPR01000154.1"/>
</dbReference>
<gene>
    <name evidence="2" type="primary">ecoRIIR</name>
    <name evidence="2" type="ORF">JSE7799_02227</name>
</gene>
<dbReference type="InterPro" id="IPR023372">
    <property type="entry name" value="Rest_endonuc_II_EcoRII_N"/>
</dbReference>
<evidence type="ECO:0000259" key="1">
    <source>
        <dbReference type="Pfam" id="PF09217"/>
    </source>
</evidence>
<dbReference type="AlphaFoldDB" id="A0A0M7B9U7"/>